<dbReference type="GO" id="GO:0080120">
    <property type="term" value="P:CAAX-box protein maturation"/>
    <property type="evidence" value="ECO:0007669"/>
    <property type="project" value="UniProtKB-ARBA"/>
</dbReference>
<keyword evidence="3" id="KW-0378">Hydrolase</keyword>
<keyword evidence="3" id="KW-0645">Protease</keyword>
<feature type="domain" description="CAAX prenyl protease 2/Lysostaphin resistance protein A-like" evidence="2">
    <location>
        <begin position="142"/>
        <end position="228"/>
    </location>
</feature>
<dbReference type="Pfam" id="PF02517">
    <property type="entry name" value="Rce1-like"/>
    <property type="match status" value="1"/>
</dbReference>
<dbReference type="GO" id="GO:0008237">
    <property type="term" value="F:metallopeptidase activity"/>
    <property type="evidence" value="ECO:0007669"/>
    <property type="project" value="UniProtKB-KW"/>
</dbReference>
<dbReference type="GO" id="GO:0004175">
    <property type="term" value="F:endopeptidase activity"/>
    <property type="evidence" value="ECO:0007669"/>
    <property type="project" value="UniProtKB-ARBA"/>
</dbReference>
<feature type="transmembrane region" description="Helical" evidence="1">
    <location>
        <begin position="65"/>
        <end position="89"/>
    </location>
</feature>
<organism evidence="3 4">
    <name type="scientific">Mycobacterium vicinigordonae</name>
    <dbReference type="NCBI Taxonomy" id="1719132"/>
    <lineage>
        <taxon>Bacteria</taxon>
        <taxon>Bacillati</taxon>
        <taxon>Actinomycetota</taxon>
        <taxon>Actinomycetes</taxon>
        <taxon>Mycobacteriales</taxon>
        <taxon>Mycobacteriaceae</taxon>
        <taxon>Mycobacterium</taxon>
    </lineage>
</organism>
<reference evidence="3" key="2">
    <citation type="submission" date="2020-07" db="EMBL/GenBank/DDBJ databases">
        <authorList>
            <person name="Yu X."/>
        </authorList>
    </citation>
    <scope>NUCLEOTIDE SEQUENCE [LARGE SCALE GENOMIC DNA]</scope>
    <source>
        <strain evidence="3">24T</strain>
    </source>
</reference>
<keyword evidence="1" id="KW-0812">Transmembrane</keyword>
<keyword evidence="1" id="KW-1133">Transmembrane helix</keyword>
<dbReference type="KEGG" id="mgor:H0P51_21940"/>
<keyword evidence="4" id="KW-1185">Reference proteome</keyword>
<keyword evidence="1" id="KW-0472">Membrane</keyword>
<protein>
    <submittedName>
        <fullName evidence="3">CPBP family intramembrane metalloprotease</fullName>
    </submittedName>
</protein>
<evidence type="ECO:0000313" key="3">
    <source>
        <dbReference type="EMBL" id="QLL06384.1"/>
    </source>
</evidence>
<dbReference type="EMBL" id="CP059165">
    <property type="protein sequence ID" value="QLL06384.1"/>
    <property type="molecule type" value="Genomic_DNA"/>
</dbReference>
<evidence type="ECO:0000256" key="1">
    <source>
        <dbReference type="SAM" id="Phobius"/>
    </source>
</evidence>
<dbReference type="Proteomes" id="UP000510682">
    <property type="component" value="Chromosome"/>
</dbReference>
<feature type="transmembrane region" description="Helical" evidence="1">
    <location>
        <begin position="101"/>
        <end position="122"/>
    </location>
</feature>
<dbReference type="InterPro" id="IPR003675">
    <property type="entry name" value="Rce1/LyrA-like_dom"/>
</dbReference>
<name>A0A7D6DWC0_9MYCO</name>
<dbReference type="RefSeq" id="WP_180914963.1">
    <property type="nucleotide sequence ID" value="NZ_CP059165.1"/>
</dbReference>
<evidence type="ECO:0000313" key="4">
    <source>
        <dbReference type="Proteomes" id="UP000510682"/>
    </source>
</evidence>
<feature type="transmembrane region" description="Helical" evidence="1">
    <location>
        <begin position="142"/>
        <end position="162"/>
    </location>
</feature>
<reference evidence="3" key="1">
    <citation type="submission" date="2020-07" db="EMBL/GenBank/DDBJ databases">
        <title>Description of Mycobacterium gordonae subsp. intergordonae subsp.nov. and Mycobacterium gordonae subsp. gordonae subsp. nov.</title>
        <authorList>
            <person name="Huang H."/>
        </authorList>
    </citation>
    <scope>NUCLEOTIDE SEQUENCE [LARGE SCALE GENOMIC DNA]</scope>
    <source>
        <strain evidence="3">24T</strain>
    </source>
</reference>
<feature type="transmembrane region" description="Helical" evidence="1">
    <location>
        <begin position="216"/>
        <end position="238"/>
    </location>
</feature>
<proteinExistence type="predicted"/>
<accession>A0A7D6DWC0</accession>
<dbReference type="GO" id="GO:0006508">
    <property type="term" value="P:proteolysis"/>
    <property type="evidence" value="ECO:0007669"/>
    <property type="project" value="UniProtKB-KW"/>
</dbReference>
<feature type="transmembrane region" description="Helical" evidence="1">
    <location>
        <begin position="39"/>
        <end position="59"/>
    </location>
</feature>
<sequence>MTDTASPHRVSAVQEFRRAITNVAVPHHEPPALVLRRRIIVAITLVLGAVTLGFTLRTSPGQTSFYWLTLLLAAVWAGGSWISGPLHLGGICWRGRNQRPVITGTSIGLLLGGAFLLGGLLAREIPPVANLITRVLVLSHQGSFLLVVLMTVITGVAEEMFFRGALFTALGRRFPVVISTLLYVVATMASGNPMLGFAAIILGMVCALERRATGGVLAPMLTHFFWGLIMVLALPPLFGL</sequence>
<gene>
    <name evidence="3" type="ORF">H0P51_21940</name>
</gene>
<evidence type="ECO:0000259" key="2">
    <source>
        <dbReference type="Pfam" id="PF02517"/>
    </source>
</evidence>
<dbReference type="AlphaFoldDB" id="A0A7D6DWC0"/>
<keyword evidence="3" id="KW-0482">Metalloprotease</keyword>
<feature type="transmembrane region" description="Helical" evidence="1">
    <location>
        <begin position="174"/>
        <end position="204"/>
    </location>
</feature>